<keyword evidence="4" id="KW-0464">Manganese</keyword>
<evidence type="ECO:0000256" key="3">
    <source>
        <dbReference type="ARBA" id="ARBA00022801"/>
    </source>
</evidence>
<dbReference type="InterPro" id="IPR003607">
    <property type="entry name" value="HD/PDEase_dom"/>
</dbReference>
<comment type="catalytic activity">
    <reaction evidence="11">
        <text>guanosine 3',5'-bis(diphosphate) + H2O = GDP + diphosphate + H(+)</text>
        <dbReference type="Rhea" id="RHEA:14253"/>
        <dbReference type="ChEBI" id="CHEBI:15377"/>
        <dbReference type="ChEBI" id="CHEBI:15378"/>
        <dbReference type="ChEBI" id="CHEBI:33019"/>
        <dbReference type="ChEBI" id="CHEBI:58189"/>
        <dbReference type="ChEBI" id="CHEBI:77828"/>
        <dbReference type="EC" id="3.1.7.2"/>
    </reaction>
</comment>
<keyword evidence="3" id="KW-0378">Hydrolase</keyword>
<dbReference type="Pfam" id="PF13328">
    <property type="entry name" value="HD_4"/>
    <property type="match status" value="1"/>
</dbReference>
<gene>
    <name evidence="13" type="ORF">NMOB1V02_LOCUS9000</name>
</gene>
<dbReference type="SMART" id="SM00471">
    <property type="entry name" value="HDc"/>
    <property type="match status" value="1"/>
</dbReference>
<protein>
    <recommendedName>
        <fullName evidence="8">Guanosine-3',5'-bis(diphosphate) 3'-pyrophosphohydrolase MESH1</fullName>
        <ecNumber evidence="5">3.1.7.2</ecNumber>
    </recommendedName>
    <alternativeName>
        <fullName evidence="9">Metazoan SpoT homolog 1</fullName>
    </alternativeName>
    <alternativeName>
        <fullName evidence="10">Penta-phosphate guanosine-3'-pyrophosphohydrolase</fullName>
    </alternativeName>
</protein>
<dbReference type="EMBL" id="OA884841">
    <property type="protein sequence ID" value="CAD7281353.1"/>
    <property type="molecule type" value="Genomic_DNA"/>
</dbReference>
<feature type="domain" description="HD" evidence="12">
    <location>
        <begin position="41"/>
        <end position="136"/>
    </location>
</feature>
<evidence type="ECO:0000259" key="12">
    <source>
        <dbReference type="PROSITE" id="PS51831"/>
    </source>
</evidence>
<comment type="function">
    <text evidence="6">ppGpp hydrolyzing enzyme involved in starvation response.</text>
</comment>
<evidence type="ECO:0000256" key="5">
    <source>
        <dbReference type="ARBA" id="ARBA00024387"/>
    </source>
</evidence>
<reference evidence="13" key="1">
    <citation type="submission" date="2020-11" db="EMBL/GenBank/DDBJ databases">
        <authorList>
            <person name="Tran Van P."/>
        </authorList>
    </citation>
    <scope>NUCLEOTIDE SEQUENCE</scope>
</reference>
<dbReference type="GO" id="GO:0046872">
    <property type="term" value="F:metal ion binding"/>
    <property type="evidence" value="ECO:0007669"/>
    <property type="project" value="UniProtKB-KW"/>
</dbReference>
<evidence type="ECO:0000256" key="1">
    <source>
        <dbReference type="ARBA" id="ARBA00001936"/>
    </source>
</evidence>
<evidence type="ECO:0000256" key="10">
    <source>
        <dbReference type="ARBA" id="ARBA00041770"/>
    </source>
</evidence>
<accession>A0A7R9BVS8</accession>
<evidence type="ECO:0000256" key="2">
    <source>
        <dbReference type="ARBA" id="ARBA00022723"/>
    </source>
</evidence>
<feature type="non-terminal residue" evidence="13">
    <location>
        <position position="1"/>
    </location>
</feature>
<evidence type="ECO:0000313" key="13">
    <source>
        <dbReference type="EMBL" id="CAD7281353.1"/>
    </source>
</evidence>
<dbReference type="SUPFAM" id="SSF109604">
    <property type="entry name" value="HD-domain/PDEase-like"/>
    <property type="match status" value="1"/>
</dbReference>
<dbReference type="OrthoDB" id="430679at2759"/>
<dbReference type="FunFam" id="1.10.3210.10:FF:000012">
    <property type="entry name" value="HD domain containing 3"/>
    <property type="match status" value="1"/>
</dbReference>
<evidence type="ECO:0000256" key="6">
    <source>
        <dbReference type="ARBA" id="ARBA00037781"/>
    </source>
</evidence>
<evidence type="ECO:0000256" key="4">
    <source>
        <dbReference type="ARBA" id="ARBA00023211"/>
    </source>
</evidence>
<dbReference type="InterPro" id="IPR006674">
    <property type="entry name" value="HD_domain"/>
</dbReference>
<dbReference type="InterPro" id="IPR052194">
    <property type="entry name" value="MESH1"/>
</dbReference>
<evidence type="ECO:0000256" key="8">
    <source>
        <dbReference type="ARBA" id="ARBA00040793"/>
    </source>
</evidence>
<comment type="similarity">
    <text evidence="7">Belongs to the MESH1 family.</text>
</comment>
<evidence type="ECO:0000313" key="14">
    <source>
        <dbReference type="Proteomes" id="UP000678499"/>
    </source>
</evidence>
<dbReference type="EC" id="3.1.7.2" evidence="5"/>
<organism evidence="13">
    <name type="scientific">Notodromas monacha</name>
    <dbReference type="NCBI Taxonomy" id="399045"/>
    <lineage>
        <taxon>Eukaryota</taxon>
        <taxon>Metazoa</taxon>
        <taxon>Ecdysozoa</taxon>
        <taxon>Arthropoda</taxon>
        <taxon>Crustacea</taxon>
        <taxon>Oligostraca</taxon>
        <taxon>Ostracoda</taxon>
        <taxon>Podocopa</taxon>
        <taxon>Podocopida</taxon>
        <taxon>Cypridocopina</taxon>
        <taxon>Cypridoidea</taxon>
        <taxon>Cyprididae</taxon>
        <taxon>Notodromas</taxon>
    </lineage>
</organism>
<evidence type="ECO:0000256" key="11">
    <source>
        <dbReference type="ARBA" id="ARBA00047968"/>
    </source>
</evidence>
<dbReference type="Gene3D" id="1.10.3210.10">
    <property type="entry name" value="Hypothetical protein af1432"/>
    <property type="match status" value="1"/>
</dbReference>
<dbReference type="GO" id="GO:0008893">
    <property type="term" value="F:guanosine-3',5'-bis(diphosphate) 3'-diphosphatase activity"/>
    <property type="evidence" value="ECO:0007669"/>
    <property type="project" value="UniProtKB-EC"/>
</dbReference>
<dbReference type="EMBL" id="CAJPEX010002804">
    <property type="protein sequence ID" value="CAG0921505.1"/>
    <property type="molecule type" value="Genomic_DNA"/>
</dbReference>
<name>A0A7R9BVS8_9CRUS</name>
<dbReference type="PANTHER" id="PTHR46246:SF1">
    <property type="entry name" value="GUANOSINE-3',5'-BIS(DIPHOSPHATE) 3'-PYROPHOSPHOHYDROLASE MESH1"/>
    <property type="match status" value="1"/>
</dbReference>
<dbReference type="PANTHER" id="PTHR46246">
    <property type="entry name" value="GUANOSINE-3',5'-BIS(DIPHOSPHATE) 3'-PYROPHOSPHOHYDROLASE MESH1"/>
    <property type="match status" value="1"/>
</dbReference>
<dbReference type="CDD" id="cd00077">
    <property type="entry name" value="HDc"/>
    <property type="match status" value="1"/>
</dbReference>
<dbReference type="PROSITE" id="PS51831">
    <property type="entry name" value="HD"/>
    <property type="match status" value="1"/>
</dbReference>
<evidence type="ECO:0000256" key="9">
    <source>
        <dbReference type="ARBA" id="ARBA00041464"/>
    </source>
</evidence>
<sequence>MERMQSNSTFENEAVRLLRCANFAAIKHARQRRKDPQQTPYINHPLGVAQILADEGGITDVEVLMAAVLHDTVEDTDTTFEEIGSHFGPRVREIVEQVTDDPGLSWQERKHNQILNARRSTYEAKLVKLADKLYNLRDINRAYPVGWTEIRVQRYFDWARQVCSGLEGTNPLLEDKLRQVFHARQRYTEVHKKCVDIPGHECVPDYEAPQRVQTDENLVGSKPETRKESRLTL</sequence>
<keyword evidence="14" id="KW-1185">Reference proteome</keyword>
<proteinExistence type="inferred from homology"/>
<comment type="cofactor">
    <cofactor evidence="1">
        <name>Mn(2+)</name>
        <dbReference type="ChEBI" id="CHEBI:29035"/>
    </cofactor>
</comment>
<evidence type="ECO:0000256" key="7">
    <source>
        <dbReference type="ARBA" id="ARBA00038354"/>
    </source>
</evidence>
<dbReference type="AlphaFoldDB" id="A0A7R9BVS8"/>
<keyword evidence="2" id="KW-0479">Metal-binding</keyword>
<dbReference type="Proteomes" id="UP000678499">
    <property type="component" value="Unassembled WGS sequence"/>
</dbReference>